<dbReference type="AlphaFoldDB" id="A0A842HHE2"/>
<protein>
    <recommendedName>
        <fullName evidence="3">Flagellar biosynthesis regulator FlaF</fullName>
    </recommendedName>
</protein>
<gene>
    <name evidence="1" type="ORF">H5P28_12020</name>
</gene>
<organism evidence="1 2">
    <name type="scientific">Ruficoccus amylovorans</name>
    <dbReference type="NCBI Taxonomy" id="1804625"/>
    <lineage>
        <taxon>Bacteria</taxon>
        <taxon>Pseudomonadati</taxon>
        <taxon>Verrucomicrobiota</taxon>
        <taxon>Opitutia</taxon>
        <taxon>Puniceicoccales</taxon>
        <taxon>Cerasicoccaceae</taxon>
        <taxon>Ruficoccus</taxon>
    </lineage>
</organism>
<evidence type="ECO:0000313" key="1">
    <source>
        <dbReference type="EMBL" id="MBC2594984.1"/>
    </source>
</evidence>
<keyword evidence="2" id="KW-1185">Reference proteome</keyword>
<sequence length="128" mass="13592">MASAPSGRQVEVTVLRAASGKIRACLGTEGPVTWSQRLGEALRFNLKIWDVFIADWSAPECQLPLELRQNLLSLGAFIRAKSFGQMANPERATLETLLNINENLAAGVAQGPASTSSAPESVEAGQAV</sequence>
<evidence type="ECO:0000313" key="2">
    <source>
        <dbReference type="Proteomes" id="UP000546464"/>
    </source>
</evidence>
<accession>A0A842HHE2</accession>
<name>A0A842HHE2_9BACT</name>
<dbReference type="GO" id="GO:0044781">
    <property type="term" value="P:bacterial-type flagellum organization"/>
    <property type="evidence" value="ECO:0007669"/>
    <property type="project" value="InterPro"/>
</dbReference>
<dbReference type="Pfam" id="PF07309">
    <property type="entry name" value="FlaF"/>
    <property type="match status" value="1"/>
</dbReference>
<evidence type="ECO:0008006" key="3">
    <source>
        <dbReference type="Google" id="ProtNLM"/>
    </source>
</evidence>
<comment type="caution">
    <text evidence="1">The sequence shown here is derived from an EMBL/GenBank/DDBJ whole genome shotgun (WGS) entry which is preliminary data.</text>
</comment>
<reference evidence="1 2" key="1">
    <citation type="submission" date="2020-07" db="EMBL/GenBank/DDBJ databases">
        <authorList>
            <person name="Feng X."/>
        </authorList>
    </citation>
    <scope>NUCLEOTIDE SEQUENCE [LARGE SCALE GENOMIC DNA]</scope>
    <source>
        <strain evidence="1 2">JCM31066</strain>
    </source>
</reference>
<dbReference type="EMBL" id="JACHVB010000035">
    <property type="protein sequence ID" value="MBC2594984.1"/>
    <property type="molecule type" value="Genomic_DNA"/>
</dbReference>
<proteinExistence type="predicted"/>
<dbReference type="Proteomes" id="UP000546464">
    <property type="component" value="Unassembled WGS sequence"/>
</dbReference>
<dbReference type="InterPro" id="IPR010845">
    <property type="entry name" value="FlaF"/>
</dbReference>